<gene>
    <name evidence="1" type="ORF">O181_114712</name>
</gene>
<reference evidence="1" key="1">
    <citation type="submission" date="2021-03" db="EMBL/GenBank/DDBJ databases">
        <title>Draft genome sequence of rust myrtle Austropuccinia psidii MF-1, a brazilian biotype.</title>
        <authorList>
            <person name="Quecine M.C."/>
            <person name="Pachon D.M.R."/>
            <person name="Bonatelli M.L."/>
            <person name="Correr F.H."/>
            <person name="Franceschini L.M."/>
            <person name="Leite T.F."/>
            <person name="Margarido G.R.A."/>
            <person name="Almeida C.A."/>
            <person name="Ferrarezi J.A."/>
            <person name="Labate C.A."/>
        </authorList>
    </citation>
    <scope>NUCLEOTIDE SEQUENCE</scope>
    <source>
        <strain evidence="1">MF-1</strain>
    </source>
</reference>
<accession>A0A9Q3K841</accession>
<protein>
    <submittedName>
        <fullName evidence="1">Uncharacterized protein</fullName>
    </submittedName>
</protein>
<name>A0A9Q3K841_9BASI</name>
<evidence type="ECO:0000313" key="1">
    <source>
        <dbReference type="EMBL" id="MBW0574997.1"/>
    </source>
</evidence>
<evidence type="ECO:0000313" key="2">
    <source>
        <dbReference type="Proteomes" id="UP000765509"/>
    </source>
</evidence>
<dbReference type="EMBL" id="AVOT02095381">
    <property type="protein sequence ID" value="MBW0574997.1"/>
    <property type="molecule type" value="Genomic_DNA"/>
</dbReference>
<organism evidence="1 2">
    <name type="scientific">Austropuccinia psidii MF-1</name>
    <dbReference type="NCBI Taxonomy" id="1389203"/>
    <lineage>
        <taxon>Eukaryota</taxon>
        <taxon>Fungi</taxon>
        <taxon>Dikarya</taxon>
        <taxon>Basidiomycota</taxon>
        <taxon>Pucciniomycotina</taxon>
        <taxon>Pucciniomycetes</taxon>
        <taxon>Pucciniales</taxon>
        <taxon>Sphaerophragmiaceae</taxon>
        <taxon>Austropuccinia</taxon>
    </lineage>
</organism>
<comment type="caution">
    <text evidence="1">The sequence shown here is derived from an EMBL/GenBank/DDBJ whole genome shotgun (WGS) entry which is preliminary data.</text>
</comment>
<proteinExistence type="predicted"/>
<keyword evidence="2" id="KW-1185">Reference proteome</keyword>
<dbReference type="Proteomes" id="UP000765509">
    <property type="component" value="Unassembled WGS sequence"/>
</dbReference>
<dbReference type="AlphaFoldDB" id="A0A9Q3K841"/>
<sequence length="133" mass="15367">MSYSEKETLKQLPEASSWPKFCGSGEYEHIQLIDYIDGLFIDVRSIPEYWITARLNTAFKGHASIFYTEMNRKKSMAEETGHGGRFKSCKSTVMELGYGRRQCHLKMTNTQWKKIHMSGVSDSPRDLKPLIPR</sequence>